<dbReference type="PANTHER" id="PTHR43602">
    <property type="match status" value="1"/>
</dbReference>
<dbReference type="GO" id="GO:0004300">
    <property type="term" value="F:enoyl-CoA hydratase activity"/>
    <property type="evidence" value="ECO:0007669"/>
    <property type="project" value="UniProtKB-EC"/>
</dbReference>
<dbReference type="SUPFAM" id="SSF52096">
    <property type="entry name" value="ClpP/crotonase"/>
    <property type="match status" value="1"/>
</dbReference>
<evidence type="ECO:0000256" key="2">
    <source>
        <dbReference type="ARBA" id="ARBA00022832"/>
    </source>
</evidence>
<keyword evidence="2" id="KW-0276">Fatty acid metabolism</keyword>
<evidence type="ECO:0000313" key="7">
    <source>
        <dbReference type="EMBL" id="MFC3105572.1"/>
    </source>
</evidence>
<proteinExistence type="inferred from homology"/>
<dbReference type="Gene3D" id="1.10.12.10">
    <property type="entry name" value="Lyase 2-enoyl-coa Hydratase, Chain A, domain 2"/>
    <property type="match status" value="1"/>
</dbReference>
<evidence type="ECO:0000256" key="4">
    <source>
        <dbReference type="ARBA" id="ARBA00023098"/>
    </source>
</evidence>
<dbReference type="Pfam" id="PF00378">
    <property type="entry name" value="ECH_1"/>
    <property type="match status" value="1"/>
</dbReference>
<reference evidence="8" key="1">
    <citation type="journal article" date="2019" name="Int. J. Syst. Evol. Microbiol.">
        <title>The Global Catalogue of Microorganisms (GCM) 10K type strain sequencing project: providing services to taxonomists for standard genome sequencing and annotation.</title>
        <authorList>
            <consortium name="The Broad Institute Genomics Platform"/>
            <consortium name="The Broad Institute Genome Sequencing Center for Infectious Disease"/>
            <person name="Wu L."/>
            <person name="Ma J."/>
        </authorList>
    </citation>
    <scope>NUCLEOTIDE SEQUENCE [LARGE SCALE GENOMIC DNA]</scope>
    <source>
        <strain evidence="8">KCTC 52640</strain>
    </source>
</reference>
<organism evidence="7 8">
    <name type="scientific">Salinisphaera aquimarina</name>
    <dbReference type="NCBI Taxonomy" id="2094031"/>
    <lineage>
        <taxon>Bacteria</taxon>
        <taxon>Pseudomonadati</taxon>
        <taxon>Pseudomonadota</taxon>
        <taxon>Gammaproteobacteria</taxon>
        <taxon>Salinisphaerales</taxon>
        <taxon>Salinisphaeraceae</taxon>
        <taxon>Salinisphaera</taxon>
    </lineage>
</organism>
<comment type="function">
    <text evidence="5">May play a role in fatty acid biosynthesis and insulin sensitivity.</text>
</comment>
<keyword evidence="8" id="KW-1185">Reference proteome</keyword>
<dbReference type="EMBL" id="JBHRSS010000008">
    <property type="protein sequence ID" value="MFC3105572.1"/>
    <property type="molecule type" value="Genomic_DNA"/>
</dbReference>
<dbReference type="RefSeq" id="WP_380691110.1">
    <property type="nucleotide sequence ID" value="NZ_JBHRSS010000008.1"/>
</dbReference>
<evidence type="ECO:0000256" key="1">
    <source>
        <dbReference type="ARBA" id="ARBA00005254"/>
    </source>
</evidence>
<sequence length="278" mass="29544">MARSGDRTLTTADDNPAEADAAVLSQNRDAHGVYTLTLDRPAQYNALSDALLDALSTALTRIAADPGVRCVVLAARGKAFCAGHDLKELRATEDRDRHRATFERCSTVMQQIVALPVPVIARVQGLATAAGCQLVASCDLAIASTTARFAVSGINAGLFCSTPAVALSRNIATKRAFEMLVTGDFIDATTALDWGLLNRVVAADALDAEIADLSARICSKSGYAIRRGKALFHAQLEQPLSVAYQQASAVISEDLSSVDAREGIDAFSGKRPPRWQDR</sequence>
<dbReference type="InterPro" id="IPR014748">
    <property type="entry name" value="Enoyl-CoA_hydra_C"/>
</dbReference>
<protein>
    <recommendedName>
        <fullName evidence="6">Enoyl-CoA hydratase domain-containing protein 3, mitochondrial</fullName>
    </recommendedName>
</protein>
<dbReference type="InterPro" id="IPR001753">
    <property type="entry name" value="Enoyl-CoA_hydra/iso"/>
</dbReference>
<dbReference type="InterPro" id="IPR052377">
    <property type="entry name" value="Mitochondrial_ECH-domain"/>
</dbReference>
<comment type="similarity">
    <text evidence="1">Belongs to the enoyl-CoA hydratase/isomerase family.</text>
</comment>
<keyword evidence="3" id="KW-0809">Transit peptide</keyword>
<accession>A0ABV7EVD9</accession>
<dbReference type="InterPro" id="IPR029045">
    <property type="entry name" value="ClpP/crotonase-like_dom_sf"/>
</dbReference>
<dbReference type="Proteomes" id="UP001595462">
    <property type="component" value="Unassembled WGS sequence"/>
</dbReference>
<evidence type="ECO:0000313" key="8">
    <source>
        <dbReference type="Proteomes" id="UP001595462"/>
    </source>
</evidence>
<evidence type="ECO:0000256" key="3">
    <source>
        <dbReference type="ARBA" id="ARBA00022946"/>
    </source>
</evidence>
<dbReference type="PANTHER" id="PTHR43602:SF1">
    <property type="entry name" value="ENOYL-COA HYDRATASE DOMAIN-CONTAINING PROTEIN 3, MITOCHONDRIAL"/>
    <property type="match status" value="1"/>
</dbReference>
<name>A0ABV7EVD9_9GAMM</name>
<evidence type="ECO:0000256" key="6">
    <source>
        <dbReference type="ARBA" id="ARBA00040545"/>
    </source>
</evidence>
<keyword evidence="4" id="KW-0443">Lipid metabolism</keyword>
<keyword evidence="7" id="KW-0456">Lyase</keyword>
<gene>
    <name evidence="7" type="ORF">ACFOSU_17000</name>
</gene>
<comment type="caution">
    <text evidence="7">The sequence shown here is derived from an EMBL/GenBank/DDBJ whole genome shotgun (WGS) entry which is preliminary data.</text>
</comment>
<dbReference type="Gene3D" id="3.90.226.10">
    <property type="entry name" value="2-enoyl-CoA Hydratase, Chain A, domain 1"/>
    <property type="match status" value="1"/>
</dbReference>
<dbReference type="NCBIfam" id="NF006008">
    <property type="entry name" value="PRK08139.1"/>
    <property type="match status" value="1"/>
</dbReference>
<evidence type="ECO:0000256" key="5">
    <source>
        <dbReference type="ARBA" id="ARBA00037410"/>
    </source>
</evidence>
<dbReference type="CDD" id="cd06558">
    <property type="entry name" value="crotonase-like"/>
    <property type="match status" value="1"/>
</dbReference>